<dbReference type="GO" id="GO:0000963">
    <property type="term" value="P:mitochondrial RNA processing"/>
    <property type="evidence" value="ECO:0007669"/>
    <property type="project" value="TreeGrafter"/>
</dbReference>
<dbReference type="Pfam" id="PF06743">
    <property type="entry name" value="FAST_1"/>
    <property type="match status" value="1"/>
</dbReference>
<dbReference type="PANTHER" id="PTHR21228">
    <property type="entry name" value="FAST LEU-RICH DOMAIN-CONTAINING"/>
    <property type="match status" value="1"/>
</dbReference>
<dbReference type="EMBL" id="JBBCAQ010000023">
    <property type="protein sequence ID" value="KAK7588114.1"/>
    <property type="molecule type" value="Genomic_DNA"/>
</dbReference>
<evidence type="ECO:0000313" key="2">
    <source>
        <dbReference type="EMBL" id="KAK7588114.1"/>
    </source>
</evidence>
<feature type="domain" description="FAST kinase leucine-rich" evidence="1">
    <location>
        <begin position="415"/>
        <end position="485"/>
    </location>
</feature>
<protein>
    <recommendedName>
        <fullName evidence="1">FAST kinase leucine-rich domain-containing protein</fullName>
    </recommendedName>
</protein>
<organism evidence="2 3">
    <name type="scientific">Parthenolecanium corni</name>
    <dbReference type="NCBI Taxonomy" id="536013"/>
    <lineage>
        <taxon>Eukaryota</taxon>
        <taxon>Metazoa</taxon>
        <taxon>Ecdysozoa</taxon>
        <taxon>Arthropoda</taxon>
        <taxon>Hexapoda</taxon>
        <taxon>Insecta</taxon>
        <taxon>Pterygota</taxon>
        <taxon>Neoptera</taxon>
        <taxon>Paraneoptera</taxon>
        <taxon>Hemiptera</taxon>
        <taxon>Sternorrhyncha</taxon>
        <taxon>Coccoidea</taxon>
        <taxon>Coccidae</taxon>
        <taxon>Parthenolecanium</taxon>
    </lineage>
</organism>
<dbReference type="GO" id="GO:0003723">
    <property type="term" value="F:RNA binding"/>
    <property type="evidence" value="ECO:0007669"/>
    <property type="project" value="TreeGrafter"/>
</dbReference>
<dbReference type="Proteomes" id="UP001367676">
    <property type="component" value="Unassembled WGS sequence"/>
</dbReference>
<reference evidence="2 3" key="1">
    <citation type="submission" date="2024-03" db="EMBL/GenBank/DDBJ databases">
        <title>Adaptation during the transition from Ophiocordyceps entomopathogen to insect associate is accompanied by gene loss and intensified selection.</title>
        <authorList>
            <person name="Ward C.M."/>
            <person name="Onetto C.A."/>
            <person name="Borneman A.R."/>
        </authorList>
    </citation>
    <scope>NUCLEOTIDE SEQUENCE [LARGE SCALE GENOMIC DNA]</scope>
    <source>
        <strain evidence="2">AWRI1</strain>
        <tissue evidence="2">Single Adult Female</tissue>
    </source>
</reference>
<proteinExistence type="predicted"/>
<accession>A0AAN9TEZ8</accession>
<gene>
    <name evidence="2" type="ORF">V9T40_005359</name>
</gene>
<dbReference type="InterPro" id="IPR010622">
    <property type="entry name" value="FAST_Leu-rich"/>
</dbReference>
<keyword evidence="3" id="KW-1185">Reference proteome</keyword>
<dbReference type="AlphaFoldDB" id="A0AAN9TEZ8"/>
<sequence length="652" mass="74762">MASATNPNLIFKQLILSNFKAPKYAVRNCVCARTSIRSFTNKLLSDTSIMLQSGKDIQELPLVVKKLSSVDVGHLFFCENIKDTHNRTPPDIGRDANAIPHQQEIDEIIVGFDKCNTVPEVLKLLELLPSTYVEPAVAFHIMKKMSELDERQTLLSERMGEELPQNFTTAAIFNQLIGTILSGDDRATLINCLKLINQRIAFKNYFEPYHEQLMEKIMLNVPNSFSVAELCDIAEEFHICDYGAEIDKLWVGIAENAKSIDATNIVSVFHVLPYFQTSRNMIMKIVLERMADTWWYLEGKDVVELLSALRNSRVDSHELMLILGRWLNTKIHAVDEDELLTVVKAFADLQFVNGQVIAALERYVKIKLDLIADPNLVAAIMDYCDRFKVRSSTILEKACDYFISKGASLSPTVVKSLIIPFGSLCYAPTRSYEFWKTFEQVLEDKFTRFEPEDVIDIMLSCVCLEKYPINFVNYVFNPYFLTRLQSGSSDWLATKNKLAVFDHQMNVNCASYRGPLLPKEVPTSSIISDRQMRHMLSRLKTILIDEYGKDYSVLDTKILSSCPQDHRCVINIYMHPRSARHQSRLAVLIYTVNDYTYDGQHLVGMQQLRHRHFVNLGFRVIDLNYSKLIAHFTKDDSLVKYIKEIFDSEVDE</sequence>
<evidence type="ECO:0000313" key="3">
    <source>
        <dbReference type="Proteomes" id="UP001367676"/>
    </source>
</evidence>
<dbReference type="GO" id="GO:0005759">
    <property type="term" value="C:mitochondrial matrix"/>
    <property type="evidence" value="ECO:0007669"/>
    <property type="project" value="TreeGrafter"/>
</dbReference>
<comment type="caution">
    <text evidence="2">The sequence shown here is derived from an EMBL/GenBank/DDBJ whole genome shotgun (WGS) entry which is preliminary data.</text>
</comment>
<dbReference type="InterPro" id="IPR050870">
    <property type="entry name" value="FAST_kinase"/>
</dbReference>
<dbReference type="GO" id="GO:0035770">
    <property type="term" value="C:ribonucleoprotein granule"/>
    <property type="evidence" value="ECO:0007669"/>
    <property type="project" value="TreeGrafter"/>
</dbReference>
<name>A0AAN9TEZ8_9HEMI</name>
<evidence type="ECO:0000259" key="1">
    <source>
        <dbReference type="Pfam" id="PF06743"/>
    </source>
</evidence>
<dbReference type="GO" id="GO:0044528">
    <property type="term" value="P:regulation of mitochondrial mRNA stability"/>
    <property type="evidence" value="ECO:0007669"/>
    <property type="project" value="InterPro"/>
</dbReference>
<dbReference type="PANTHER" id="PTHR21228:SF40">
    <property type="entry name" value="LD45607P"/>
    <property type="match status" value="1"/>
</dbReference>